<dbReference type="InterPro" id="IPR001919">
    <property type="entry name" value="CBD2"/>
</dbReference>
<comment type="similarity">
    <text evidence="8">Belongs to the glycosyl hydrolase 5 (cellulase A) family.</text>
</comment>
<keyword evidence="2 10" id="KW-0732">Signal</keyword>
<evidence type="ECO:0000256" key="1">
    <source>
        <dbReference type="ARBA" id="ARBA00000966"/>
    </source>
</evidence>
<evidence type="ECO:0000256" key="3">
    <source>
        <dbReference type="ARBA" id="ARBA00022801"/>
    </source>
</evidence>
<dbReference type="InterPro" id="IPR017853">
    <property type="entry name" value="GH"/>
</dbReference>
<comment type="caution">
    <text evidence="12">The sequence shown here is derived from an EMBL/GenBank/DDBJ whole genome shotgun (WGS) entry which is preliminary data.</text>
</comment>
<keyword evidence="5 8" id="KW-0119">Carbohydrate metabolism</keyword>
<evidence type="ECO:0000256" key="2">
    <source>
        <dbReference type="ARBA" id="ARBA00022729"/>
    </source>
</evidence>
<dbReference type="InterPro" id="IPR018087">
    <property type="entry name" value="Glyco_hydro_5_CS"/>
</dbReference>
<evidence type="ECO:0000256" key="4">
    <source>
        <dbReference type="ARBA" id="ARBA00023001"/>
    </source>
</evidence>
<evidence type="ECO:0000256" key="5">
    <source>
        <dbReference type="ARBA" id="ARBA00023277"/>
    </source>
</evidence>
<accession>A0A919PSK5</accession>
<dbReference type="AlphaFoldDB" id="A0A919PSK5"/>
<dbReference type="PANTHER" id="PTHR34142:SF1">
    <property type="entry name" value="GLYCOSIDE HYDROLASE FAMILY 5 DOMAIN-CONTAINING PROTEIN"/>
    <property type="match status" value="1"/>
</dbReference>
<keyword evidence="7 8" id="KW-0624">Polysaccharide degradation</keyword>
<proteinExistence type="inferred from homology"/>
<feature type="chain" id="PRO_5037679048" description="Endoglucanase" evidence="10">
    <location>
        <begin position="29"/>
        <end position="462"/>
    </location>
</feature>
<dbReference type="Proteomes" id="UP000660611">
    <property type="component" value="Unassembled WGS sequence"/>
</dbReference>
<evidence type="ECO:0000256" key="9">
    <source>
        <dbReference type="SAM" id="MobiDB-lite"/>
    </source>
</evidence>
<evidence type="ECO:0000259" key="11">
    <source>
        <dbReference type="PROSITE" id="PS51173"/>
    </source>
</evidence>
<dbReference type="RefSeq" id="WP_203851502.1">
    <property type="nucleotide sequence ID" value="NZ_BAAAVW010000008.1"/>
</dbReference>
<dbReference type="Pfam" id="PF00553">
    <property type="entry name" value="CBM_2"/>
    <property type="match status" value="1"/>
</dbReference>
<feature type="region of interest" description="Disordered" evidence="9">
    <location>
        <begin position="322"/>
        <end position="361"/>
    </location>
</feature>
<evidence type="ECO:0000256" key="8">
    <source>
        <dbReference type="RuleBase" id="RU361153"/>
    </source>
</evidence>
<name>A0A919PSK5_9ACTN</name>
<dbReference type="EC" id="3.2.1.4" evidence="8"/>
<dbReference type="SMART" id="SM00637">
    <property type="entry name" value="CBD_II"/>
    <property type="match status" value="1"/>
</dbReference>
<evidence type="ECO:0000313" key="12">
    <source>
        <dbReference type="EMBL" id="GIG49846.1"/>
    </source>
</evidence>
<dbReference type="Pfam" id="PF00150">
    <property type="entry name" value="Cellulase"/>
    <property type="match status" value="1"/>
</dbReference>
<dbReference type="Gene3D" id="3.20.20.80">
    <property type="entry name" value="Glycosidases"/>
    <property type="match status" value="1"/>
</dbReference>
<keyword evidence="6 8" id="KW-0326">Glycosidase</keyword>
<dbReference type="EMBL" id="BONQ01000125">
    <property type="protein sequence ID" value="GIG49846.1"/>
    <property type="molecule type" value="Genomic_DNA"/>
</dbReference>
<sequence length="462" mass="48405">MRRKLAVLGAVMLAVTASVVLFMQPASAAVGLHISGRNIVEANGQNLIMRGVNHPHVWYTGQTSSFAAIKAAGANTIRVVLGTGKRWGPSNDVPAVITLCKQNKLICVLEVHDTTGYGEEGAAASLDEAANYWISQKANLVGQENYVVINIGNEPIGNTNPAQWTAATAAAIAKLRTNGFEHLIMVDAPNWGQDWQNVMRDTGQTVLDADTKHNTVLSIHMYAVYANASTIVAYFDAFKNKGWPLVVGEFGWKFNTGEVDHETILSEAQARGLGWIAWSWSGNSDPILDMTTNFNPAQLTTFGDRIVNGANGLKATSREASIYSGQTTSPAPSSPSVSVSPSRSPSVSPSASRSPSSSPGGSKACTAAYAIVGQWPGGFQAEVKVTAGSAAISGWTVGWTYTNGQTVNNAWSATVTSSGAAVTARNVNYNGSVGAGASTSFGFLGSWTTTNGVPAPLTCTAV</sequence>
<evidence type="ECO:0000256" key="10">
    <source>
        <dbReference type="SAM" id="SignalP"/>
    </source>
</evidence>
<reference evidence="12" key="1">
    <citation type="submission" date="2021-01" db="EMBL/GenBank/DDBJ databases">
        <title>Whole genome shotgun sequence of Dactylosporangium siamense NBRC 106093.</title>
        <authorList>
            <person name="Komaki H."/>
            <person name="Tamura T."/>
        </authorList>
    </citation>
    <scope>NUCLEOTIDE SEQUENCE</scope>
    <source>
        <strain evidence="12">NBRC 106093</strain>
    </source>
</reference>
<feature type="signal peptide" evidence="10">
    <location>
        <begin position="1"/>
        <end position="28"/>
    </location>
</feature>
<dbReference type="GO" id="GO:0030245">
    <property type="term" value="P:cellulose catabolic process"/>
    <property type="evidence" value="ECO:0007669"/>
    <property type="project" value="UniProtKB-KW"/>
</dbReference>
<dbReference type="InterPro" id="IPR001547">
    <property type="entry name" value="Glyco_hydro_5"/>
</dbReference>
<organism evidence="12 13">
    <name type="scientific">Dactylosporangium siamense</name>
    <dbReference type="NCBI Taxonomy" id="685454"/>
    <lineage>
        <taxon>Bacteria</taxon>
        <taxon>Bacillati</taxon>
        <taxon>Actinomycetota</taxon>
        <taxon>Actinomycetes</taxon>
        <taxon>Micromonosporales</taxon>
        <taxon>Micromonosporaceae</taxon>
        <taxon>Dactylosporangium</taxon>
    </lineage>
</organism>
<dbReference type="Gene3D" id="2.60.40.290">
    <property type="match status" value="1"/>
</dbReference>
<dbReference type="PROSITE" id="PS51173">
    <property type="entry name" value="CBM2"/>
    <property type="match status" value="1"/>
</dbReference>
<feature type="compositionally biased region" description="Low complexity" evidence="9">
    <location>
        <begin position="329"/>
        <end position="361"/>
    </location>
</feature>
<dbReference type="PANTHER" id="PTHR34142">
    <property type="entry name" value="ENDO-BETA-1,4-GLUCANASE A"/>
    <property type="match status" value="1"/>
</dbReference>
<evidence type="ECO:0000313" key="13">
    <source>
        <dbReference type="Proteomes" id="UP000660611"/>
    </source>
</evidence>
<evidence type="ECO:0000256" key="7">
    <source>
        <dbReference type="ARBA" id="ARBA00023326"/>
    </source>
</evidence>
<dbReference type="GO" id="GO:0008810">
    <property type="term" value="F:cellulase activity"/>
    <property type="evidence" value="ECO:0007669"/>
    <property type="project" value="UniProtKB-EC"/>
</dbReference>
<dbReference type="InterPro" id="IPR012291">
    <property type="entry name" value="CBM2_carb-bd_dom_sf"/>
</dbReference>
<dbReference type="InterPro" id="IPR008965">
    <property type="entry name" value="CBM2/CBM3_carb-bd_dom_sf"/>
</dbReference>
<keyword evidence="13" id="KW-1185">Reference proteome</keyword>
<keyword evidence="3 8" id="KW-0378">Hydrolase</keyword>
<dbReference type="PROSITE" id="PS00659">
    <property type="entry name" value="GLYCOSYL_HYDROL_F5"/>
    <property type="match status" value="1"/>
</dbReference>
<comment type="catalytic activity">
    <reaction evidence="1 8">
        <text>Endohydrolysis of (1-&gt;4)-beta-D-glucosidic linkages in cellulose, lichenin and cereal beta-D-glucans.</text>
        <dbReference type="EC" id="3.2.1.4"/>
    </reaction>
</comment>
<protein>
    <recommendedName>
        <fullName evidence="8">Endoglucanase</fullName>
        <ecNumber evidence="8">3.2.1.4</ecNumber>
    </recommendedName>
</protein>
<dbReference type="GO" id="GO:0030247">
    <property type="term" value="F:polysaccharide binding"/>
    <property type="evidence" value="ECO:0007669"/>
    <property type="project" value="UniProtKB-UniRule"/>
</dbReference>
<dbReference type="SUPFAM" id="SSF49384">
    <property type="entry name" value="Carbohydrate-binding domain"/>
    <property type="match status" value="1"/>
</dbReference>
<feature type="domain" description="CBM2" evidence="11">
    <location>
        <begin position="358"/>
        <end position="462"/>
    </location>
</feature>
<gene>
    <name evidence="12" type="ORF">Dsi01nite_078870</name>
</gene>
<keyword evidence="4 8" id="KW-0136">Cellulose degradation</keyword>
<evidence type="ECO:0000256" key="6">
    <source>
        <dbReference type="ARBA" id="ARBA00023295"/>
    </source>
</evidence>
<dbReference type="SUPFAM" id="SSF51445">
    <property type="entry name" value="(Trans)glycosidases"/>
    <property type="match status" value="1"/>
</dbReference>